<dbReference type="RefSeq" id="WP_003899306.1">
    <property type="nucleotide sequence ID" value="NC_002945.4"/>
</dbReference>
<evidence type="ECO:0000313" key="4">
    <source>
        <dbReference type="Proteomes" id="UP000001419"/>
    </source>
</evidence>
<dbReference type="Proteomes" id="UP000001419">
    <property type="component" value="Chromosome"/>
</dbReference>
<protein>
    <submittedName>
        <fullName evidence="3">Acid and phagosome regulated protein A AprA</fullName>
    </submittedName>
</protein>
<dbReference type="EMBL" id="LR777660">
    <property type="protein sequence ID" value="CAB0186663.1"/>
    <property type="molecule type" value="Genomic_DNA"/>
</dbReference>
<dbReference type="SMR" id="A0A1R3Y138"/>
<evidence type="ECO:0000313" key="2">
    <source>
        <dbReference type="EMBL" id="CAB0186663.1"/>
    </source>
</evidence>
<gene>
    <name evidence="3" type="primary">aprA</name>
    <name evidence="3" type="ordered locus">BQ2027_MB2417A</name>
</gene>
<proteinExistence type="predicted"/>
<reference evidence="4" key="1">
    <citation type="journal article" date="2003" name="Proc. Natl. Acad. Sci. U.S.A.">
        <title>The complete genome sequence of Mycobacterium bovis.</title>
        <authorList>
            <person name="Garnier T."/>
            <person name="Eiglmeier K."/>
            <person name="Camus J.-C."/>
            <person name="Medina N."/>
            <person name="Mansoor H."/>
            <person name="Pryor M."/>
            <person name="Duthoy S."/>
            <person name="Grondin S."/>
            <person name="Lacroix C."/>
            <person name="Monsempe C."/>
            <person name="Simon S."/>
            <person name="Harris B."/>
            <person name="Atkin R."/>
            <person name="Doggett J."/>
            <person name="Mayes R."/>
            <person name="Keating L."/>
            <person name="Wheeler P.R."/>
            <person name="Parkhill J."/>
            <person name="Barrell B.G."/>
            <person name="Cole S.T."/>
            <person name="Gordon S.V."/>
            <person name="Hewinson R.G."/>
        </authorList>
    </citation>
    <scope>NUCLEOTIDE SEQUENCE [LARGE SCALE GENOMIC DNA]</scope>
    <source>
        <strain evidence="4">ATCC BAA-935 / AF2122/97</strain>
    </source>
</reference>
<keyword evidence="4" id="KW-1185">Reference proteome</keyword>
<feature type="region of interest" description="Disordered" evidence="1">
    <location>
        <begin position="1"/>
        <end position="21"/>
    </location>
</feature>
<dbReference type="KEGG" id="mbo:BQ2027_MB2417A"/>
<evidence type="ECO:0000256" key="1">
    <source>
        <dbReference type="SAM" id="MobiDB-lite"/>
    </source>
</evidence>
<reference evidence="3" key="5">
    <citation type="submission" date="2020-04" db="EMBL/GenBank/DDBJ databases">
        <authorList>
            <person name="Malone M K."/>
            <person name="Farrell D."/>
            <person name="Malone K."/>
        </authorList>
    </citation>
    <scope>NUCLEOTIDE SEQUENCE</scope>
    <source>
        <strain evidence="3">AF2122/97</strain>
    </source>
</reference>
<dbReference type="EMBL" id="LT708304">
    <property type="protein sequence ID" value="SIU01031.1"/>
    <property type="molecule type" value="Genomic_DNA"/>
</dbReference>
<dbReference type="AlphaFoldDB" id="A0A1R3Y138"/>
<sequence>MTMTASVAKVTAARPEPSAAWAEARRRVRQRREDMLRHPAFLSKQLPAEPADDDGVAAVYDIAIARRRRPA</sequence>
<name>A0A1R3Y138_MYCBO</name>
<reference evidence="3" key="2">
    <citation type="submission" date="2016-12" db="EMBL/GenBank/DDBJ databases">
        <authorList>
            <person name="Malone K.M."/>
        </authorList>
    </citation>
    <scope>NUCLEOTIDE SEQUENCE</scope>
    <source>
        <strain evidence="3">AF2122/97</strain>
    </source>
</reference>
<accession>A0A1R3Y138</accession>
<reference evidence="4" key="3">
    <citation type="journal article" date="2017" name="Genome Announc.">
        <title>Updated reference genome sequence and annotation of Mycobacterium bovis AF2122/97.</title>
        <authorList>
            <person name="Malone K.M."/>
            <person name="Farrell D."/>
            <person name="Stuber T.P."/>
            <person name="Schubert O.T."/>
            <person name="Aebersold R."/>
            <person name="Robbe-Austerman S."/>
            <person name="Gordon S.V."/>
        </authorList>
    </citation>
    <scope>NUCLEOTIDE SEQUENCE [LARGE SCALE GENOMIC DNA]</scope>
    <source>
        <strain evidence="4">ATCC BAA-935 / AF2122/97</strain>
    </source>
</reference>
<evidence type="ECO:0000313" key="3">
    <source>
        <dbReference type="EMBL" id="SIU01031.1"/>
    </source>
</evidence>
<reference evidence="2" key="4">
    <citation type="submission" date="2020-02" db="EMBL/GenBank/DDBJ databases">
        <authorList>
            <person name="Farrell D."/>
            <person name="Gordon V S."/>
        </authorList>
    </citation>
    <scope>NUCLEOTIDE SEQUENCE</scope>
    <source>
        <strain evidence="2">AF2122/97</strain>
    </source>
</reference>
<organism evidence="3 4">
    <name type="scientific">Mycobacterium bovis (strain ATCC BAA-935 / AF2122/97)</name>
    <dbReference type="NCBI Taxonomy" id="233413"/>
    <lineage>
        <taxon>Bacteria</taxon>
        <taxon>Bacillati</taxon>
        <taxon>Actinomycetota</taxon>
        <taxon>Actinomycetes</taxon>
        <taxon>Mycobacteriales</taxon>
        <taxon>Mycobacteriaceae</taxon>
        <taxon>Mycobacterium</taxon>
        <taxon>Mycobacterium tuberculosis complex</taxon>
    </lineage>
</organism>